<dbReference type="GeneID" id="20530877"/>
<sequence length="202" mass="20127">GGGSSSSSSPSHSSPEDSEASSAVGAPSGSSSGGGSRGSSSSKGDSSNGASSAASSSLSSSSSSSAASSATSSSSEWDDSGSLDFPAPGKGFHCHGYYLNTEDQRDAYCQDFADPAVGQCGIKCAVATNAFLACTPGISRTACTRYMLDYIDTCEQVHPGSYAALMPIDLVCNDAISGHLPGARVALKLAVLASIWMGLLVL</sequence>
<accession>A0A058Z1N5</accession>
<dbReference type="EMBL" id="KB932220">
    <property type="protein sequence ID" value="KCV67422.1"/>
    <property type="molecule type" value="Genomic_DNA"/>
</dbReference>
<keyword evidence="3" id="KW-1185">Reference proteome</keyword>
<evidence type="ECO:0000313" key="2">
    <source>
        <dbReference type="EMBL" id="KCV67422.1"/>
    </source>
</evidence>
<protein>
    <submittedName>
        <fullName evidence="2">Uncharacterized protein</fullName>
    </submittedName>
</protein>
<dbReference type="AlphaFoldDB" id="A0A058Z1N5"/>
<feature type="compositionally biased region" description="Low complexity" evidence="1">
    <location>
        <begin position="20"/>
        <end position="30"/>
    </location>
</feature>
<organism evidence="2">
    <name type="scientific">Fonticula alba</name>
    <name type="common">Slime mold</name>
    <dbReference type="NCBI Taxonomy" id="691883"/>
    <lineage>
        <taxon>Eukaryota</taxon>
        <taxon>Rotosphaerida</taxon>
        <taxon>Fonticulaceae</taxon>
        <taxon>Fonticula</taxon>
    </lineage>
</organism>
<evidence type="ECO:0000313" key="3">
    <source>
        <dbReference type="Proteomes" id="UP000030693"/>
    </source>
</evidence>
<evidence type="ECO:0000256" key="1">
    <source>
        <dbReference type="SAM" id="MobiDB-lite"/>
    </source>
</evidence>
<feature type="compositionally biased region" description="Low complexity" evidence="1">
    <location>
        <begin position="1"/>
        <end position="13"/>
    </location>
</feature>
<feature type="compositionally biased region" description="Low complexity" evidence="1">
    <location>
        <begin position="38"/>
        <end position="75"/>
    </location>
</feature>
<feature type="non-terminal residue" evidence="2">
    <location>
        <position position="1"/>
    </location>
</feature>
<proteinExistence type="predicted"/>
<dbReference type="RefSeq" id="XP_009498176.1">
    <property type="nucleotide sequence ID" value="XM_009499901.1"/>
</dbReference>
<dbReference type="Proteomes" id="UP000030693">
    <property type="component" value="Unassembled WGS sequence"/>
</dbReference>
<dbReference type="STRING" id="691883.A0A058Z1N5"/>
<reference evidence="2" key="1">
    <citation type="submission" date="2013-04" db="EMBL/GenBank/DDBJ databases">
        <title>The Genome Sequence of Fonticula alba ATCC 38817.</title>
        <authorList>
            <consortium name="The Broad Institute Genomics Platform"/>
            <person name="Russ C."/>
            <person name="Cuomo C."/>
            <person name="Burger G."/>
            <person name="Gray M.W."/>
            <person name="Holland P.W.H."/>
            <person name="King N."/>
            <person name="Lang F.B.F."/>
            <person name="Roger A.J."/>
            <person name="Ruiz-Trillo I."/>
            <person name="Brown M."/>
            <person name="Walker B."/>
            <person name="Young S."/>
            <person name="Zeng Q."/>
            <person name="Gargeya S."/>
            <person name="Fitzgerald M."/>
            <person name="Haas B."/>
            <person name="Abouelleil A."/>
            <person name="Allen A.W."/>
            <person name="Alvarado L."/>
            <person name="Arachchi H.M."/>
            <person name="Berlin A.M."/>
            <person name="Chapman S.B."/>
            <person name="Gainer-Dewar J."/>
            <person name="Goldberg J."/>
            <person name="Griggs A."/>
            <person name="Gujja S."/>
            <person name="Hansen M."/>
            <person name="Howarth C."/>
            <person name="Imamovic A."/>
            <person name="Ireland A."/>
            <person name="Larimer J."/>
            <person name="McCowan C."/>
            <person name="Murphy C."/>
            <person name="Pearson M."/>
            <person name="Poon T.W."/>
            <person name="Priest M."/>
            <person name="Roberts A."/>
            <person name="Saif S."/>
            <person name="Shea T."/>
            <person name="Sisk P."/>
            <person name="Sykes S."/>
            <person name="Wortman J."/>
            <person name="Nusbaum C."/>
            <person name="Birren B."/>
        </authorList>
    </citation>
    <scope>NUCLEOTIDE SEQUENCE [LARGE SCALE GENOMIC DNA]</scope>
    <source>
        <strain evidence="2">ATCC 38817</strain>
    </source>
</reference>
<gene>
    <name evidence="2" type="ORF">H696_06152</name>
</gene>
<feature type="region of interest" description="Disordered" evidence="1">
    <location>
        <begin position="1"/>
        <end position="82"/>
    </location>
</feature>
<name>A0A058Z1N5_FONAL</name>